<comment type="caution">
    <text evidence="1">The sequence shown here is derived from an EMBL/GenBank/DDBJ whole genome shotgun (WGS) entry which is preliminary data.</text>
</comment>
<sequence>MLMAVPAFAVNLDEVLAMDVDEDQSGMTGRSVAYP</sequence>
<evidence type="ECO:0000313" key="1">
    <source>
        <dbReference type="EMBL" id="MBB3166082.1"/>
    </source>
</evidence>
<protein>
    <submittedName>
        <fullName evidence="1">Uncharacterized protein</fullName>
    </submittedName>
</protein>
<keyword evidence="2" id="KW-1185">Reference proteome</keyword>
<name>A0ABR6GL41_9HYPH</name>
<accession>A0ABR6GL41</accession>
<dbReference type="EMBL" id="JACHXX010000014">
    <property type="protein sequence ID" value="MBB3166082.1"/>
    <property type="molecule type" value="Genomic_DNA"/>
</dbReference>
<reference evidence="1 2" key="1">
    <citation type="submission" date="2020-08" db="EMBL/GenBank/DDBJ databases">
        <title>Genomic Encyclopedia of Type Strains, Phase III (KMG-III): the genomes of soil and plant-associated and newly described type strains.</title>
        <authorList>
            <person name="Whitman W."/>
        </authorList>
    </citation>
    <scope>NUCLEOTIDE SEQUENCE [LARGE SCALE GENOMIC DNA]</scope>
    <source>
        <strain evidence="1 2">CECT 8280</strain>
    </source>
</reference>
<dbReference type="Proteomes" id="UP000542811">
    <property type="component" value="Unassembled WGS sequence"/>
</dbReference>
<organism evidence="1 2">
    <name type="scientific">Rhizobium laguerreae</name>
    <dbReference type="NCBI Taxonomy" id="1076926"/>
    <lineage>
        <taxon>Bacteria</taxon>
        <taxon>Pseudomonadati</taxon>
        <taxon>Pseudomonadota</taxon>
        <taxon>Alphaproteobacteria</taxon>
        <taxon>Hyphomicrobiales</taxon>
        <taxon>Rhizobiaceae</taxon>
        <taxon>Rhizobium/Agrobacterium group</taxon>
        <taxon>Rhizobium</taxon>
    </lineage>
</organism>
<gene>
    <name evidence="1" type="ORF">FHS25_006598</name>
</gene>
<evidence type="ECO:0000313" key="2">
    <source>
        <dbReference type="Proteomes" id="UP000542811"/>
    </source>
</evidence>
<proteinExistence type="predicted"/>